<keyword evidence="8" id="KW-1185">Reference proteome</keyword>
<organism evidence="7 8">
    <name type="scientific">Carbonactinospora thermoautotrophica</name>
    <dbReference type="NCBI Taxonomy" id="1469144"/>
    <lineage>
        <taxon>Bacteria</taxon>
        <taxon>Bacillati</taxon>
        <taxon>Actinomycetota</taxon>
        <taxon>Actinomycetes</taxon>
        <taxon>Kitasatosporales</taxon>
        <taxon>Carbonactinosporaceae</taxon>
        <taxon>Carbonactinospora</taxon>
    </lineage>
</organism>
<dbReference type="EC" id="6.3.5.4" evidence="3"/>
<dbReference type="Gene3D" id="3.40.50.620">
    <property type="entry name" value="HUPs"/>
    <property type="match status" value="2"/>
</dbReference>
<comment type="caution">
    <text evidence="7">The sequence shown here is derived from an EMBL/GenBank/DDBJ whole genome shotgun (WGS) entry which is preliminary data.</text>
</comment>
<protein>
    <recommendedName>
        <fullName evidence="3">asparagine synthase (glutamine-hydrolyzing)</fullName>
        <ecNumber evidence="3">6.3.5.4</ecNumber>
    </recommendedName>
</protein>
<dbReference type="PANTHER" id="PTHR43284">
    <property type="entry name" value="ASPARAGINE SYNTHETASE (GLUTAMINE-HYDROLYZING)"/>
    <property type="match status" value="1"/>
</dbReference>
<evidence type="ECO:0000313" key="8">
    <source>
        <dbReference type="Proteomes" id="UP000070188"/>
    </source>
</evidence>
<evidence type="ECO:0000256" key="2">
    <source>
        <dbReference type="ARBA" id="ARBA00005752"/>
    </source>
</evidence>
<dbReference type="PIRSF" id="PIRSF001589">
    <property type="entry name" value="Asn_synthetase_glu-h"/>
    <property type="match status" value="1"/>
</dbReference>
<dbReference type="InterPro" id="IPR001962">
    <property type="entry name" value="Asn_synthase"/>
</dbReference>
<dbReference type="GO" id="GO:0004066">
    <property type="term" value="F:asparagine synthase (glutamine-hydrolyzing) activity"/>
    <property type="evidence" value="ECO:0007669"/>
    <property type="project" value="UniProtKB-EC"/>
</dbReference>
<comment type="similarity">
    <text evidence="2">Belongs to the asparagine synthetase family.</text>
</comment>
<dbReference type="STRING" id="1469144.LI90_2777"/>
<comment type="pathway">
    <text evidence="1">Amino-acid biosynthesis; L-asparagine biosynthesis; L-asparagine from L-aspartate (L-Gln route): step 1/1.</text>
</comment>
<feature type="domain" description="Asparagine synthetase" evidence="6">
    <location>
        <begin position="196"/>
        <end position="586"/>
    </location>
</feature>
<proteinExistence type="inferred from homology"/>
<dbReference type="GO" id="GO:0006529">
    <property type="term" value="P:asparagine biosynthetic process"/>
    <property type="evidence" value="ECO:0007669"/>
    <property type="project" value="UniProtKB-KW"/>
</dbReference>
<keyword evidence="4" id="KW-0061">Asparagine biosynthesis</keyword>
<evidence type="ECO:0000256" key="5">
    <source>
        <dbReference type="ARBA" id="ARBA00048741"/>
    </source>
</evidence>
<evidence type="ECO:0000256" key="3">
    <source>
        <dbReference type="ARBA" id="ARBA00012737"/>
    </source>
</evidence>
<dbReference type="AlphaFoldDB" id="A0A132MV12"/>
<dbReference type="Pfam" id="PF00733">
    <property type="entry name" value="Asn_synthase"/>
    <property type="match status" value="1"/>
</dbReference>
<dbReference type="InterPro" id="IPR029055">
    <property type="entry name" value="Ntn_hydrolases_N"/>
</dbReference>
<reference evidence="8" key="1">
    <citation type="submission" date="2015-04" db="EMBL/GenBank/DDBJ databases">
        <title>Physiological reanalysis, assessment of diazotrophy, and genome sequences of multiple isolates of Streptomyces thermoautotrophicus.</title>
        <authorList>
            <person name="MacKellar D.C."/>
            <person name="Lieber L."/>
            <person name="Norman J."/>
            <person name="Bolger A."/>
            <person name="Tobin C."/>
            <person name="Murray J.W."/>
            <person name="Chang R."/>
            <person name="Ford T."/>
            <person name="Nguyen P.Q."/>
            <person name="Woodward J."/>
            <person name="Permingeat H."/>
            <person name="Joshi N.S."/>
            <person name="Silver P.A."/>
            <person name="Usadel B."/>
            <person name="Rutherford A.W."/>
            <person name="Friesen M."/>
            <person name="Prell J."/>
        </authorList>
    </citation>
    <scope>NUCLEOTIDE SEQUENCE [LARGE SCALE GENOMIC DNA]</scope>
    <source>
        <strain evidence="8">H1</strain>
    </source>
</reference>
<accession>A0A132MV12</accession>
<evidence type="ECO:0000256" key="1">
    <source>
        <dbReference type="ARBA" id="ARBA00005187"/>
    </source>
</evidence>
<dbReference type="Gene3D" id="3.60.20.10">
    <property type="entry name" value="Glutamine Phosphoribosylpyrophosphate, subunit 1, domain 1"/>
    <property type="match status" value="1"/>
</dbReference>
<comment type="catalytic activity">
    <reaction evidence="5">
        <text>L-aspartate + L-glutamine + ATP + H2O = L-asparagine + L-glutamate + AMP + diphosphate + H(+)</text>
        <dbReference type="Rhea" id="RHEA:12228"/>
        <dbReference type="ChEBI" id="CHEBI:15377"/>
        <dbReference type="ChEBI" id="CHEBI:15378"/>
        <dbReference type="ChEBI" id="CHEBI:29985"/>
        <dbReference type="ChEBI" id="CHEBI:29991"/>
        <dbReference type="ChEBI" id="CHEBI:30616"/>
        <dbReference type="ChEBI" id="CHEBI:33019"/>
        <dbReference type="ChEBI" id="CHEBI:58048"/>
        <dbReference type="ChEBI" id="CHEBI:58359"/>
        <dbReference type="ChEBI" id="CHEBI:456215"/>
        <dbReference type="EC" id="6.3.5.4"/>
    </reaction>
</comment>
<dbReference type="PANTHER" id="PTHR43284:SF1">
    <property type="entry name" value="ASPARAGINE SYNTHETASE"/>
    <property type="match status" value="1"/>
</dbReference>
<evidence type="ECO:0000256" key="4">
    <source>
        <dbReference type="ARBA" id="ARBA00022888"/>
    </source>
</evidence>
<dbReference type="NCBIfam" id="NF033561">
    <property type="entry name" value="macrolact_Ik_Al"/>
    <property type="match status" value="1"/>
</dbReference>
<sequence length="606" mass="65522">MSTPGWITGCAGSDVVPVEGRPLWRGPRPAWIVGDTLAYRVVHDEAGMLRLAVVGDCYATDAQLRQGLGAVTRADWRALTGWPGSYWVVADDGRRTVVLTDVAGTRPVYYTFHHGGVVWASAATPLADLTAAPIDHAALVARMVCPTVSEVTGTGTVFAGVHRLPGGHALHLGAGRIQPYEPETQKATFEQAAEALREALVVAVERRAASAARLSADFSGGLDSTSLALLAARAGYEVFAVTRDDPTSANDDVLYARCAAAGEPRVRHVIVDESEHGLFFDRMDAAPHTDQPYTDAARWSMRHAYHRRVLDHGSDLHLTGSGGDTLLVASPSYLADLARLGQPRELLRHAVARARLRHQPVHSVLAAAITLAYTSYPQALRRLAADITQPPARWERPNASRRLHWCGSSSFAAWLTPTARDQLAQRVLATAATTDLGGVPISTHRAWCELREFGAYQAELTAQLRATGINAHAPFLDNAVVRAAMSIPVSQRQSTTVQKPLLGAALRGLVPDFLLHRRTKGAYDGNAYTGIRRNANRLHAILDDSYLVQAGIVDHAAVRADLDRLIAGAPGRLAALETLITTELWLSRHTSRPPARVWRTEEPAHA</sequence>
<evidence type="ECO:0000259" key="6">
    <source>
        <dbReference type="Pfam" id="PF00733"/>
    </source>
</evidence>
<name>A0A132MV12_9ACTN</name>
<dbReference type="InterPro" id="IPR051786">
    <property type="entry name" value="ASN_synthetase/amidase"/>
</dbReference>
<dbReference type="SUPFAM" id="SSF56235">
    <property type="entry name" value="N-terminal nucleophile aminohydrolases (Ntn hydrolases)"/>
    <property type="match status" value="1"/>
</dbReference>
<dbReference type="Proteomes" id="UP000070188">
    <property type="component" value="Unassembled WGS sequence"/>
</dbReference>
<evidence type="ECO:0000313" key="7">
    <source>
        <dbReference type="EMBL" id="KWX01745.1"/>
    </source>
</evidence>
<dbReference type="InterPro" id="IPR006426">
    <property type="entry name" value="Asn_synth_AEB"/>
</dbReference>
<keyword evidence="4" id="KW-0028">Amino-acid biosynthesis</keyword>
<dbReference type="PATRIC" id="fig|1469144.10.peg.3003"/>
<dbReference type="InterPro" id="IPR014729">
    <property type="entry name" value="Rossmann-like_a/b/a_fold"/>
</dbReference>
<dbReference type="EMBL" id="LAXD01000001">
    <property type="protein sequence ID" value="KWX01745.1"/>
    <property type="molecule type" value="Genomic_DNA"/>
</dbReference>
<dbReference type="SUPFAM" id="SSF52402">
    <property type="entry name" value="Adenine nucleotide alpha hydrolases-like"/>
    <property type="match status" value="1"/>
</dbReference>
<gene>
    <name evidence="7" type="ORF">LI90_2777</name>
</gene>